<comment type="function">
    <text evidence="4">Catalyzes the conversion of cyclic dehypoxanthine futalosine (cyclic DHFL) into 1,4-dihydroxy-6-naphthoate, a step in the biosynthesis of menaquinone (MK, vitamin K2).</text>
</comment>
<feature type="region of interest" description="Disordered" evidence="5">
    <location>
        <begin position="85"/>
        <end position="128"/>
    </location>
</feature>
<dbReference type="Pfam" id="PF02621">
    <property type="entry name" value="VitK2_biosynth"/>
    <property type="match status" value="2"/>
</dbReference>
<dbReference type="EC" id="4.1.99.29" evidence="4"/>
<dbReference type="OrthoDB" id="9809439at2"/>
<keyword evidence="3 4" id="KW-0456">Lyase</keyword>
<dbReference type="EMBL" id="FMIA01000002">
    <property type="protein sequence ID" value="SCL47596.1"/>
    <property type="molecule type" value="Genomic_DNA"/>
</dbReference>
<dbReference type="RefSeq" id="WP_091433717.1">
    <property type="nucleotide sequence ID" value="NZ_BMMJ01000006.1"/>
</dbReference>
<feature type="binding site" evidence="4">
    <location>
        <begin position="54"/>
        <end position="56"/>
    </location>
    <ligand>
        <name>substrate</name>
    </ligand>
</feature>
<dbReference type="HAMAP" id="MF_00996">
    <property type="entry name" value="MqnD"/>
    <property type="match status" value="1"/>
</dbReference>
<sequence length="307" mass="32368">MALSLAISPCPNDTFVFDALVHGRVPGAPPVEVTFADVDVTNTAAERGAYDLVKVSYAALPWLLDDYHLLPCGGALGRGCGPLVLTRQDHPTPTGRTGGSTPTGRTGGSTPTGRTGGSTPAGDLTGATVAVPGDRTTAYLLFRLWSAQRPPARIEVVPFHEIMPGVAAGRYDAGLVIHEARFTYHRHGLTALVDLGEWWEADTGLPIPLGAILARRGVVDPQAAAGWIRESVRQAWADPAVSRPYVLAHAQEMEPDVVDRHIDLYVNEFTANLGDAGLAAVRALLGRATEAGLVPQTSSSLATAWTS</sequence>
<comment type="pathway">
    <text evidence="1 4">Quinol/quinone metabolism; menaquinone biosynthesis.</text>
</comment>
<dbReference type="InterPro" id="IPR030869">
    <property type="entry name" value="MqnD"/>
</dbReference>
<reference evidence="6 7" key="1">
    <citation type="submission" date="2016-06" db="EMBL/GenBank/DDBJ databases">
        <authorList>
            <person name="Kjaerup R.B."/>
            <person name="Dalgaard T.S."/>
            <person name="Juul-Madsen H.R."/>
        </authorList>
    </citation>
    <scope>NUCLEOTIDE SEQUENCE [LARGE SCALE GENOMIC DNA]</scope>
    <source>
        <strain evidence="6 7">DSM 45577</strain>
    </source>
</reference>
<evidence type="ECO:0000256" key="2">
    <source>
        <dbReference type="ARBA" id="ARBA00022428"/>
    </source>
</evidence>
<dbReference type="InterPro" id="IPR003773">
    <property type="entry name" value="Menaquinone_biosynth"/>
</dbReference>
<dbReference type="UniPathway" id="UPA00079"/>
<evidence type="ECO:0000313" key="7">
    <source>
        <dbReference type="Proteomes" id="UP000198937"/>
    </source>
</evidence>
<proteinExistence type="inferred from homology"/>
<feature type="compositionally biased region" description="Low complexity" evidence="5">
    <location>
        <begin position="91"/>
        <end position="120"/>
    </location>
</feature>
<dbReference type="GO" id="GO:0009234">
    <property type="term" value="P:menaquinone biosynthetic process"/>
    <property type="evidence" value="ECO:0007669"/>
    <property type="project" value="UniProtKB-UniRule"/>
</dbReference>
<evidence type="ECO:0000256" key="1">
    <source>
        <dbReference type="ARBA" id="ARBA00004863"/>
    </source>
</evidence>
<dbReference type="Gene3D" id="3.40.190.10">
    <property type="entry name" value="Periplasmic binding protein-like II"/>
    <property type="match status" value="2"/>
</dbReference>
<feature type="active site" description="Proton acceptor" evidence="4">
    <location>
        <position position="178"/>
    </location>
</feature>
<gene>
    <name evidence="4" type="primary">mqnD</name>
    <name evidence="6" type="ORF">GA0070617_0631</name>
</gene>
<evidence type="ECO:0000256" key="3">
    <source>
        <dbReference type="ARBA" id="ARBA00023239"/>
    </source>
</evidence>
<keyword evidence="7" id="KW-1185">Reference proteome</keyword>
<comment type="catalytic activity">
    <reaction evidence="4">
        <text>cyclic dehypoxanthinylfutalosinate = 1,4-dihydroxy-6-naphthoate + dihydroxyacetone</text>
        <dbReference type="Rhea" id="RHEA:33087"/>
        <dbReference type="ChEBI" id="CHEBI:16016"/>
        <dbReference type="ChEBI" id="CHEBI:64254"/>
        <dbReference type="ChEBI" id="CHEBI:64270"/>
        <dbReference type="EC" id="4.1.99.29"/>
    </reaction>
</comment>
<organism evidence="6 7">
    <name type="scientific">Micromonospora yangpuensis</name>
    <dbReference type="NCBI Taxonomy" id="683228"/>
    <lineage>
        <taxon>Bacteria</taxon>
        <taxon>Bacillati</taxon>
        <taxon>Actinomycetota</taxon>
        <taxon>Actinomycetes</taxon>
        <taxon>Micromonosporales</taxon>
        <taxon>Micromonosporaceae</taxon>
        <taxon>Micromonospora</taxon>
    </lineage>
</organism>
<evidence type="ECO:0000313" key="6">
    <source>
        <dbReference type="EMBL" id="SCL47596.1"/>
    </source>
</evidence>
<accession>A0A1C6U0N4</accession>
<protein>
    <recommendedName>
        <fullName evidence="4">1,4-dihydroxy-6-naphtoate synthase</fullName>
        <ecNumber evidence="4">4.1.99.29</ecNumber>
    </recommendedName>
    <alternativeName>
        <fullName evidence="4">Menaquinone biosynthetic enzyme MqnD</fullName>
    </alternativeName>
</protein>
<feature type="binding site" evidence="4">
    <location>
        <begin position="137"/>
        <end position="138"/>
    </location>
    <ligand>
        <name>substrate</name>
    </ligand>
</feature>
<dbReference type="PANTHER" id="PTHR37167:SF1">
    <property type="entry name" value="1,4-DIHYDROXY-6-NAPHTOATE SYNTHASE"/>
    <property type="match status" value="1"/>
</dbReference>
<dbReference type="SUPFAM" id="SSF53850">
    <property type="entry name" value="Periplasmic binding protein-like II"/>
    <property type="match status" value="1"/>
</dbReference>
<keyword evidence="2 4" id="KW-0474">Menaquinone biosynthesis</keyword>
<evidence type="ECO:0000256" key="4">
    <source>
        <dbReference type="HAMAP-Rule" id="MF_00996"/>
    </source>
</evidence>
<dbReference type="STRING" id="683228.GA0070617_0631"/>
<dbReference type="GO" id="GO:0016830">
    <property type="term" value="F:carbon-carbon lyase activity"/>
    <property type="evidence" value="ECO:0007669"/>
    <property type="project" value="UniProtKB-UniRule"/>
</dbReference>
<dbReference type="AlphaFoldDB" id="A0A1C6U0N4"/>
<dbReference type="PANTHER" id="PTHR37167">
    <property type="entry name" value="1,4-DIHYDROXY-6-NAPHTOATE SYNTHASE"/>
    <property type="match status" value="1"/>
</dbReference>
<name>A0A1C6U0N4_9ACTN</name>
<dbReference type="Proteomes" id="UP000198937">
    <property type="component" value="Unassembled WGS sequence"/>
</dbReference>
<comment type="similarity">
    <text evidence="4">Belongs to the MqnA/MqnD family. MqnD subfamily.</text>
</comment>
<evidence type="ECO:0000256" key="5">
    <source>
        <dbReference type="SAM" id="MobiDB-lite"/>
    </source>
</evidence>
<dbReference type="CDD" id="cd13635">
    <property type="entry name" value="PBP2_Ttha1568_Mqnd"/>
    <property type="match status" value="1"/>
</dbReference>